<evidence type="ECO:0000313" key="2">
    <source>
        <dbReference type="Proteomes" id="UP000005237"/>
    </source>
</evidence>
<name>A0A8R1IPS0_CAEJA</name>
<sequence length="315" mass="35759">MSGFEMSGFEMSGFEMSRFRDVAVSRCPVSRCRGADTGATTSIISEVTAKKLGLQIVKKQLMSFKRLISSSEQQWYNFYQLKVTDSKHRLWAASIPGYTKLPTIFRSPILSLEDQMYMKNHGLDVKLITRLSRYDGQPIDLLLGNNVISHLVKDSRRFILPSGRLIEQTPLGLITSSYHQEEHIYTVDSIDFASPEDDILVIPTSPNNQPQQISNAMLDKQLAQMWNLDVLGILPPEAKFCFVAILFCSSSISPSSILSYSLFWMIKFGLQERVIPSTSRSQQFVEPNNRTFQKQPKSMVSVDNVLFVGKRRNLK</sequence>
<reference evidence="1" key="2">
    <citation type="submission" date="2022-06" db="UniProtKB">
        <authorList>
            <consortium name="EnsemblMetazoa"/>
        </authorList>
    </citation>
    <scope>IDENTIFICATION</scope>
    <source>
        <strain evidence="1">DF5081</strain>
    </source>
</reference>
<keyword evidence="2" id="KW-1185">Reference proteome</keyword>
<evidence type="ECO:0000313" key="1">
    <source>
        <dbReference type="EnsemblMetazoa" id="CJA34568.1"/>
    </source>
</evidence>
<reference evidence="2" key="1">
    <citation type="submission" date="2010-08" db="EMBL/GenBank/DDBJ databases">
        <authorList>
            <consortium name="Caenorhabditis japonica Sequencing Consortium"/>
            <person name="Wilson R.K."/>
        </authorList>
    </citation>
    <scope>NUCLEOTIDE SEQUENCE [LARGE SCALE GENOMIC DNA]</scope>
    <source>
        <strain evidence="2">DF5081</strain>
    </source>
</reference>
<organism evidence="1 2">
    <name type="scientific">Caenorhabditis japonica</name>
    <dbReference type="NCBI Taxonomy" id="281687"/>
    <lineage>
        <taxon>Eukaryota</taxon>
        <taxon>Metazoa</taxon>
        <taxon>Ecdysozoa</taxon>
        <taxon>Nematoda</taxon>
        <taxon>Chromadorea</taxon>
        <taxon>Rhabditida</taxon>
        <taxon>Rhabditina</taxon>
        <taxon>Rhabditomorpha</taxon>
        <taxon>Rhabditoidea</taxon>
        <taxon>Rhabditidae</taxon>
        <taxon>Peloderinae</taxon>
        <taxon>Caenorhabditis</taxon>
    </lineage>
</organism>
<accession>A0A8R1IPS0</accession>
<proteinExistence type="predicted"/>
<protein>
    <submittedName>
        <fullName evidence="1">Uncharacterized protein</fullName>
    </submittedName>
</protein>
<dbReference type="AlphaFoldDB" id="A0A8R1IPS0"/>
<dbReference type="EnsemblMetazoa" id="CJA34568.1">
    <property type="protein sequence ID" value="CJA34568.1"/>
    <property type="gene ID" value="WBGene00210415"/>
</dbReference>
<dbReference type="Proteomes" id="UP000005237">
    <property type="component" value="Unassembled WGS sequence"/>
</dbReference>